<keyword evidence="1" id="KW-1133">Transmembrane helix</keyword>
<evidence type="ECO:0000313" key="3">
    <source>
        <dbReference type="Proteomes" id="UP001321018"/>
    </source>
</evidence>
<dbReference type="RefSeq" id="WP_338005127.1">
    <property type="nucleotide sequence ID" value="NZ_JAOPKA010000014.1"/>
</dbReference>
<feature type="transmembrane region" description="Helical" evidence="1">
    <location>
        <begin position="49"/>
        <end position="67"/>
    </location>
</feature>
<proteinExistence type="predicted"/>
<dbReference type="Proteomes" id="UP001321018">
    <property type="component" value="Unassembled WGS sequence"/>
</dbReference>
<protein>
    <submittedName>
        <fullName evidence="2">Uncharacterized protein</fullName>
    </submittedName>
</protein>
<comment type="caution">
    <text evidence="2">The sequence shown here is derived from an EMBL/GenBank/DDBJ whole genome shotgun (WGS) entry which is preliminary data.</text>
</comment>
<sequence length="102" mass="11042">MASTNRSAFESVLAATRQAVEFVWIPLTRVIEPIWERVAPAFRFVTSSVFRFLIAFGIVLLAIGAAIGEGTAAGHLLIYGATAIFLGILGRGIVHWKLKNSV</sequence>
<gene>
    <name evidence="2" type="ORF">OB960_18130</name>
</gene>
<feature type="transmembrane region" description="Helical" evidence="1">
    <location>
        <begin position="73"/>
        <end position="94"/>
    </location>
</feature>
<keyword evidence="1" id="KW-0812">Transmembrane</keyword>
<dbReference type="AlphaFoldDB" id="A0AAP2Z1T6"/>
<dbReference type="EMBL" id="JAOPKA010000014">
    <property type="protein sequence ID" value="MCU4743310.1"/>
    <property type="molecule type" value="Genomic_DNA"/>
</dbReference>
<reference evidence="2" key="1">
    <citation type="submission" date="2022-09" db="EMBL/GenBank/DDBJ databases">
        <title>Enrichment on poylsaccharides allowed isolation of novel metabolic and taxonomic groups of Haloarchaea.</title>
        <authorList>
            <person name="Sorokin D.Y."/>
            <person name="Elcheninov A.G."/>
            <person name="Khizhniak T.V."/>
            <person name="Kolganova T.V."/>
            <person name="Kublanov I.V."/>
        </authorList>
    </citation>
    <scope>NUCLEOTIDE SEQUENCE</scope>
    <source>
        <strain evidence="2">AArc-xg1-1</strain>
    </source>
</reference>
<organism evidence="2 3">
    <name type="scientific">Natronoglomus mannanivorans</name>
    <dbReference type="NCBI Taxonomy" id="2979990"/>
    <lineage>
        <taxon>Archaea</taxon>
        <taxon>Methanobacteriati</taxon>
        <taxon>Methanobacteriota</taxon>
        <taxon>Stenosarchaea group</taxon>
        <taxon>Halobacteria</taxon>
        <taxon>Halobacteriales</taxon>
        <taxon>Natrialbaceae</taxon>
        <taxon>Natronoglomus</taxon>
    </lineage>
</organism>
<keyword evidence="1" id="KW-0472">Membrane</keyword>
<evidence type="ECO:0000313" key="2">
    <source>
        <dbReference type="EMBL" id="MCU4743310.1"/>
    </source>
</evidence>
<name>A0AAP2Z1T6_9EURY</name>
<accession>A0AAP2Z1T6</accession>
<evidence type="ECO:0000256" key="1">
    <source>
        <dbReference type="SAM" id="Phobius"/>
    </source>
</evidence>